<dbReference type="EMBL" id="LAZR01017291">
    <property type="protein sequence ID" value="KKM01026.1"/>
    <property type="molecule type" value="Genomic_DNA"/>
</dbReference>
<sequence>MVIFSKLGDKGRRVKQLIVTRAMLGEIFKFDGSHIPVFYGVPSDAKIVGMDIDQSFPALVLYYEHPSFPIVSDGNLVTQTITVQNGTVRTCFECAIHVNDLRRIFNGEEF</sequence>
<proteinExistence type="predicted"/>
<protein>
    <submittedName>
        <fullName evidence="1">Uncharacterized protein</fullName>
    </submittedName>
</protein>
<dbReference type="AlphaFoldDB" id="A0A0F9J535"/>
<comment type="caution">
    <text evidence="1">The sequence shown here is derived from an EMBL/GenBank/DDBJ whole genome shotgun (WGS) entry which is preliminary data.</text>
</comment>
<accession>A0A0F9J535</accession>
<organism evidence="1">
    <name type="scientific">marine sediment metagenome</name>
    <dbReference type="NCBI Taxonomy" id="412755"/>
    <lineage>
        <taxon>unclassified sequences</taxon>
        <taxon>metagenomes</taxon>
        <taxon>ecological metagenomes</taxon>
    </lineage>
</organism>
<gene>
    <name evidence="1" type="ORF">LCGC14_1798550</name>
</gene>
<name>A0A0F9J535_9ZZZZ</name>
<evidence type="ECO:0000313" key="1">
    <source>
        <dbReference type="EMBL" id="KKM01026.1"/>
    </source>
</evidence>
<reference evidence="1" key="1">
    <citation type="journal article" date="2015" name="Nature">
        <title>Complex archaea that bridge the gap between prokaryotes and eukaryotes.</title>
        <authorList>
            <person name="Spang A."/>
            <person name="Saw J.H."/>
            <person name="Jorgensen S.L."/>
            <person name="Zaremba-Niedzwiedzka K."/>
            <person name="Martijn J."/>
            <person name="Lind A.E."/>
            <person name="van Eijk R."/>
            <person name="Schleper C."/>
            <person name="Guy L."/>
            <person name="Ettema T.J."/>
        </authorList>
    </citation>
    <scope>NUCLEOTIDE SEQUENCE</scope>
</reference>